<name>A0A1V4I1C9_NITVU</name>
<comment type="caution">
    <text evidence="2">The sequence shown here is derived from an EMBL/GenBank/DDBJ whole genome shotgun (WGS) entry which is preliminary data.</text>
</comment>
<feature type="region of interest" description="Disordered" evidence="1">
    <location>
        <begin position="77"/>
        <end position="106"/>
    </location>
</feature>
<dbReference type="EMBL" id="MWPQ01000025">
    <property type="protein sequence ID" value="OPH83630.1"/>
    <property type="molecule type" value="Genomic_DNA"/>
</dbReference>
<evidence type="ECO:0000256" key="1">
    <source>
        <dbReference type="SAM" id="MobiDB-lite"/>
    </source>
</evidence>
<protein>
    <submittedName>
        <fullName evidence="2">Uncharacterized protein</fullName>
    </submittedName>
</protein>
<dbReference type="AlphaFoldDB" id="A0A1V4I1C9"/>
<dbReference type="Proteomes" id="UP000189940">
    <property type="component" value="Unassembled WGS sequence"/>
</dbReference>
<dbReference type="OrthoDB" id="9910716at2"/>
<keyword evidence="3" id="KW-1185">Reference proteome</keyword>
<gene>
    <name evidence="2" type="ORF">B2M20_05595</name>
</gene>
<sequence length="106" mass="12083">MDLVNLYIEDCGGRDNISETTRNHIRRIAYLQCVLEDCEAQYVKTGDTSFESRLEYQRLANSQSRLMSKIGLLIETEPKAHDEDDELDPLSYANGGSRPKRSKRSG</sequence>
<reference evidence="2 3" key="1">
    <citation type="submission" date="2017-02" db="EMBL/GenBank/DDBJ databases">
        <title>Genome sequence of the nitrite-oxidizing bacterium Nitrobacter vulgaris strain Ab1.</title>
        <authorList>
            <person name="Mellbye B.L."/>
            <person name="Davis E.W."/>
            <person name="Spieck E."/>
            <person name="Chang J.H."/>
            <person name="Bottomley P.J."/>
            <person name="Sayavedra-Soto L.A."/>
        </authorList>
    </citation>
    <scope>NUCLEOTIDE SEQUENCE [LARGE SCALE GENOMIC DNA]</scope>
    <source>
        <strain evidence="2 3">Ab1</strain>
    </source>
</reference>
<dbReference type="RefSeq" id="WP_079446087.1">
    <property type="nucleotide sequence ID" value="NZ_MWPQ01000025.1"/>
</dbReference>
<evidence type="ECO:0000313" key="2">
    <source>
        <dbReference type="EMBL" id="OPH83630.1"/>
    </source>
</evidence>
<proteinExistence type="predicted"/>
<evidence type="ECO:0000313" key="3">
    <source>
        <dbReference type="Proteomes" id="UP000189940"/>
    </source>
</evidence>
<accession>A0A1V4I1C9</accession>
<organism evidence="2 3">
    <name type="scientific">Nitrobacter vulgaris</name>
    <dbReference type="NCBI Taxonomy" id="29421"/>
    <lineage>
        <taxon>Bacteria</taxon>
        <taxon>Pseudomonadati</taxon>
        <taxon>Pseudomonadota</taxon>
        <taxon>Alphaproteobacteria</taxon>
        <taxon>Hyphomicrobiales</taxon>
        <taxon>Nitrobacteraceae</taxon>
        <taxon>Nitrobacter</taxon>
    </lineage>
</organism>
<dbReference type="STRING" id="29421.B2M20_05595"/>